<evidence type="ECO:0000313" key="3">
    <source>
        <dbReference type="Proteomes" id="UP000006319"/>
    </source>
</evidence>
<accession>K6V2I5</accession>
<dbReference type="OrthoDB" id="383264at2759"/>
<dbReference type="OMA" id="HWINWIA"/>
<feature type="compositionally biased region" description="Low complexity" evidence="1">
    <location>
        <begin position="185"/>
        <end position="200"/>
    </location>
</feature>
<sequence>MKDKEEFMQGEHTAGNSIGTNTGDVPRVDEIGKEEKGSILRGNHSNVYGGINRNEKDATNRKSNSINSVYWVHWIERNKGVLEECKDQPWFHMLKSGWKQQQQQEYSQIVELDQIEETEQGQAYHSEFHENNDVPFLERQKDSWRQWVAKQYTRMQMVSEQDWFRHLLNNIEEEEAEVVEEVLGVEQPPQEQQRPNELQQSNELEPHKSETEKAKENISWTKVEELEKEHLCREFGKKKQFIAKLWMLILALVIEECEMEDNLHDKELYVDSLLQKL</sequence>
<dbReference type="KEGG" id="pcy:PCYB_002240"/>
<name>K6V2I5_PLACD</name>
<dbReference type="EMBL" id="DF157203">
    <property type="protein sequence ID" value="GAB69475.1"/>
    <property type="molecule type" value="Genomic_DNA"/>
</dbReference>
<evidence type="ECO:0000256" key="1">
    <source>
        <dbReference type="SAM" id="MobiDB-lite"/>
    </source>
</evidence>
<dbReference type="Proteomes" id="UP000006319">
    <property type="component" value="Unassembled WGS sequence"/>
</dbReference>
<feature type="region of interest" description="Disordered" evidence="1">
    <location>
        <begin position="185"/>
        <end position="217"/>
    </location>
</feature>
<dbReference type="GeneID" id="14696017"/>
<feature type="compositionally biased region" description="Polar residues" evidence="1">
    <location>
        <begin position="14"/>
        <end position="23"/>
    </location>
</feature>
<organism evidence="2 3">
    <name type="scientific">Plasmodium cynomolgi (strain B)</name>
    <dbReference type="NCBI Taxonomy" id="1120755"/>
    <lineage>
        <taxon>Eukaryota</taxon>
        <taxon>Sar</taxon>
        <taxon>Alveolata</taxon>
        <taxon>Apicomplexa</taxon>
        <taxon>Aconoidasida</taxon>
        <taxon>Haemosporida</taxon>
        <taxon>Plasmodiidae</taxon>
        <taxon>Plasmodium</taxon>
        <taxon>Plasmodium (Plasmodium)</taxon>
    </lineage>
</organism>
<gene>
    <name evidence="2" type="ORF">PCYB_002240</name>
</gene>
<dbReference type="VEuPathDB" id="PlasmoDB:PCYB_002240"/>
<evidence type="ECO:0000313" key="2">
    <source>
        <dbReference type="EMBL" id="GAB69475.1"/>
    </source>
</evidence>
<feature type="region of interest" description="Disordered" evidence="1">
    <location>
        <begin position="1"/>
        <end position="28"/>
    </location>
</feature>
<protein>
    <submittedName>
        <fullName evidence="2">Pvstp1</fullName>
    </submittedName>
</protein>
<dbReference type="RefSeq" id="XP_004227693.1">
    <property type="nucleotide sequence ID" value="XM_004227645.1"/>
</dbReference>
<keyword evidence="3" id="KW-1185">Reference proteome</keyword>
<dbReference type="AlphaFoldDB" id="K6V2I5"/>
<dbReference type="PhylomeDB" id="K6V2I5"/>
<reference evidence="2 3" key="1">
    <citation type="journal article" date="2012" name="Nat. Genet.">
        <title>Plasmodium cynomolgi genome sequences provide insight into Plasmodium vivax and the monkey malaria clade.</title>
        <authorList>
            <person name="Tachibana S."/>
            <person name="Sullivan S.A."/>
            <person name="Kawai S."/>
            <person name="Nakamura S."/>
            <person name="Kim H.R."/>
            <person name="Goto N."/>
            <person name="Arisue N."/>
            <person name="Palacpac N.M.Q."/>
            <person name="Honma H."/>
            <person name="Yagi M."/>
            <person name="Tougan T."/>
            <person name="Katakai Y."/>
            <person name="Kaneko O."/>
            <person name="Mita T."/>
            <person name="Kita K."/>
            <person name="Yasutomi Y."/>
            <person name="Sutton P.L."/>
            <person name="Shakhbatyan R."/>
            <person name="Horii T."/>
            <person name="Yasunaga T."/>
            <person name="Barnwell J.W."/>
            <person name="Escalante A.A."/>
            <person name="Carlton J.M."/>
            <person name="Tanabe K."/>
        </authorList>
    </citation>
    <scope>NUCLEOTIDE SEQUENCE [LARGE SCALE GENOMIC DNA]</scope>
    <source>
        <strain evidence="2 3">B</strain>
    </source>
</reference>
<feature type="compositionally biased region" description="Basic and acidic residues" evidence="1">
    <location>
        <begin position="204"/>
        <end position="217"/>
    </location>
</feature>
<proteinExistence type="predicted"/>